<dbReference type="GO" id="GO:0016787">
    <property type="term" value="F:hydrolase activity"/>
    <property type="evidence" value="ECO:0007669"/>
    <property type="project" value="UniProtKB-KW"/>
</dbReference>
<name>A0A377NDE9_9GAMM</name>
<keyword evidence="1" id="KW-0378">Hydrolase</keyword>
<proteinExistence type="predicted"/>
<dbReference type="Proteomes" id="UP000254304">
    <property type="component" value="Unassembled WGS sequence"/>
</dbReference>
<dbReference type="EC" id="3.4.21.-" evidence="1"/>
<dbReference type="AlphaFoldDB" id="A0A377NDE9"/>
<protein>
    <submittedName>
        <fullName evidence="1">DNA polymerase V subunit UmuD</fullName>
        <ecNumber evidence="1">3.4.21.-</ecNumber>
    </submittedName>
</protein>
<organism evidence="1 2">
    <name type="scientific">Ewingella americana</name>
    <dbReference type="NCBI Taxonomy" id="41202"/>
    <lineage>
        <taxon>Bacteria</taxon>
        <taxon>Pseudomonadati</taxon>
        <taxon>Pseudomonadota</taxon>
        <taxon>Gammaproteobacteria</taxon>
        <taxon>Enterobacterales</taxon>
        <taxon>Yersiniaceae</taxon>
        <taxon>Ewingella</taxon>
    </lineage>
</organism>
<gene>
    <name evidence="1" type="primary">umuD_2</name>
    <name evidence="1" type="ORF">NCTC12157_02836</name>
</gene>
<accession>A0A377NDE9</accession>
<evidence type="ECO:0000313" key="1">
    <source>
        <dbReference type="EMBL" id="STQ45110.1"/>
    </source>
</evidence>
<reference evidence="1 2" key="1">
    <citation type="submission" date="2018-06" db="EMBL/GenBank/DDBJ databases">
        <authorList>
            <consortium name="Pathogen Informatics"/>
            <person name="Doyle S."/>
        </authorList>
    </citation>
    <scope>NUCLEOTIDE SEQUENCE [LARGE SCALE GENOMIC DNA]</scope>
    <source>
        <strain evidence="1 2">NCTC12157</strain>
    </source>
</reference>
<sequence>MEFFKPADIRAVSELPLFIDRVPCGFPSPA</sequence>
<evidence type="ECO:0000313" key="2">
    <source>
        <dbReference type="Proteomes" id="UP000254304"/>
    </source>
</evidence>
<dbReference type="EMBL" id="UGGO01000001">
    <property type="protein sequence ID" value="STQ45110.1"/>
    <property type="molecule type" value="Genomic_DNA"/>
</dbReference>